<sequence length="129" mass="14724">MRLLTHNLLACNAKTCITTSNNFPLKFSNVSLELIEADWNEDFIRGFVPKIEWNALVSASRELGDTSLPDQQPDFDDPMLDEGILKALHHVLLEIHVMEGEMRCPNCDHLFRIKNGIPNMLLADHEIQK</sequence>
<comment type="subunit">
    <text evidence="2">Interacts with TRM9.</text>
</comment>
<comment type="caution">
    <text evidence="3">The sequence shown here is derived from an EMBL/GenBank/DDBJ whole genome shotgun (WGS) entry which is preliminary data.</text>
</comment>
<name>A0A066VDT3_TILAU</name>
<dbReference type="Pfam" id="PF03966">
    <property type="entry name" value="Trm112p"/>
    <property type="match status" value="1"/>
</dbReference>
<evidence type="ECO:0000256" key="1">
    <source>
        <dbReference type="ARBA" id="ARBA00007980"/>
    </source>
</evidence>
<organism evidence="3 4">
    <name type="scientific">Tilletiaria anomala (strain ATCC 24038 / CBS 436.72 / UBC 951)</name>
    <dbReference type="NCBI Taxonomy" id="1037660"/>
    <lineage>
        <taxon>Eukaryota</taxon>
        <taxon>Fungi</taxon>
        <taxon>Dikarya</taxon>
        <taxon>Basidiomycota</taxon>
        <taxon>Ustilaginomycotina</taxon>
        <taxon>Exobasidiomycetes</taxon>
        <taxon>Georgefischeriales</taxon>
        <taxon>Tilletiariaceae</taxon>
        <taxon>Tilletiaria</taxon>
    </lineage>
</organism>
<dbReference type="HOGENOM" id="CLU_086140_2_1_1"/>
<dbReference type="AlphaFoldDB" id="A0A066VDT3"/>
<protein>
    <submittedName>
        <fullName evidence="3">Trm112p-domain-containing protein</fullName>
    </submittedName>
</protein>
<dbReference type="GeneID" id="25265267"/>
<dbReference type="FunFam" id="2.20.25.10:FF:000018">
    <property type="entry name" value="Multifunctional methyltransferase subunit TRM112-like B"/>
    <property type="match status" value="1"/>
</dbReference>
<evidence type="ECO:0000256" key="2">
    <source>
        <dbReference type="ARBA" id="ARBA00065633"/>
    </source>
</evidence>
<dbReference type="InterPro" id="IPR005651">
    <property type="entry name" value="Trm112-like"/>
</dbReference>
<dbReference type="OrthoDB" id="2187549at2759"/>
<dbReference type="Proteomes" id="UP000027361">
    <property type="component" value="Unassembled WGS sequence"/>
</dbReference>
<dbReference type="PANTHER" id="PTHR12773:SF0">
    <property type="entry name" value="MULTIFUNCTIONAL METHYLTRANSFERASE SUBUNIT TRM112-LIKE PROTEIN"/>
    <property type="match status" value="1"/>
</dbReference>
<reference evidence="3 4" key="1">
    <citation type="submission" date="2014-05" db="EMBL/GenBank/DDBJ databases">
        <title>Draft genome sequence of a rare smut relative, Tilletiaria anomala UBC 951.</title>
        <authorList>
            <consortium name="DOE Joint Genome Institute"/>
            <person name="Toome M."/>
            <person name="Kuo A."/>
            <person name="Henrissat B."/>
            <person name="Lipzen A."/>
            <person name="Tritt A."/>
            <person name="Yoshinaga Y."/>
            <person name="Zane M."/>
            <person name="Barry K."/>
            <person name="Grigoriev I.V."/>
            <person name="Spatafora J.W."/>
            <person name="Aimea M.C."/>
        </authorList>
    </citation>
    <scope>NUCLEOTIDE SEQUENCE [LARGE SCALE GENOMIC DNA]</scope>
    <source>
        <strain evidence="3 4">UBC 951</strain>
    </source>
</reference>
<dbReference type="EMBL" id="JMSN01000118">
    <property type="protein sequence ID" value="KDN38458.1"/>
    <property type="molecule type" value="Genomic_DNA"/>
</dbReference>
<dbReference type="STRING" id="1037660.A0A066VDT3"/>
<evidence type="ECO:0000313" key="4">
    <source>
        <dbReference type="Proteomes" id="UP000027361"/>
    </source>
</evidence>
<dbReference type="SUPFAM" id="SSF158997">
    <property type="entry name" value="Trm112p-like"/>
    <property type="match status" value="1"/>
</dbReference>
<dbReference type="PANTHER" id="PTHR12773">
    <property type="entry name" value="UPF0315 PROTEIN-RELATED"/>
    <property type="match status" value="1"/>
</dbReference>
<dbReference type="GO" id="GO:0030488">
    <property type="term" value="P:tRNA methylation"/>
    <property type="evidence" value="ECO:0007669"/>
    <property type="project" value="TreeGrafter"/>
</dbReference>
<dbReference type="GO" id="GO:0046982">
    <property type="term" value="F:protein heterodimerization activity"/>
    <property type="evidence" value="ECO:0007669"/>
    <property type="project" value="InterPro"/>
</dbReference>
<proteinExistence type="inferred from homology"/>
<dbReference type="InterPro" id="IPR039127">
    <property type="entry name" value="Trm112"/>
</dbReference>
<dbReference type="OMA" id="NMLTSKC"/>
<dbReference type="GO" id="GO:0070476">
    <property type="term" value="P:rRNA (guanine-N7)-methylation"/>
    <property type="evidence" value="ECO:0007669"/>
    <property type="project" value="TreeGrafter"/>
</dbReference>
<dbReference type="Gene3D" id="2.20.25.10">
    <property type="match status" value="1"/>
</dbReference>
<evidence type="ECO:0000313" key="3">
    <source>
        <dbReference type="EMBL" id="KDN38458.1"/>
    </source>
</evidence>
<keyword evidence="4" id="KW-1185">Reference proteome</keyword>
<comment type="similarity">
    <text evidence="1">Belongs to the TRM112 family.</text>
</comment>
<dbReference type="FunCoup" id="A0A066VDT3">
    <property type="interactions" value="425"/>
</dbReference>
<dbReference type="CDD" id="cd21089">
    <property type="entry name" value="Trm112-like"/>
    <property type="match status" value="1"/>
</dbReference>
<dbReference type="RefSeq" id="XP_013240723.1">
    <property type="nucleotide sequence ID" value="XM_013385269.1"/>
</dbReference>
<accession>A0A066VDT3</accession>
<gene>
    <name evidence="3" type="ORF">K437DRAFT_259407</name>
</gene>
<dbReference type="InParanoid" id="A0A066VDT3"/>